<dbReference type="Proteomes" id="UP000248783">
    <property type="component" value="Unassembled WGS sequence"/>
</dbReference>
<proteinExistence type="predicted"/>
<name>A0A2W5WKL2_9MICO</name>
<comment type="caution">
    <text evidence="3">The sequence shown here is derived from an EMBL/GenBank/DDBJ whole genome shotgun (WGS) entry which is preliminary data.</text>
</comment>
<dbReference type="SUPFAM" id="SSF52266">
    <property type="entry name" value="SGNH hydrolase"/>
    <property type="match status" value="1"/>
</dbReference>
<evidence type="ECO:0000313" key="3">
    <source>
        <dbReference type="EMBL" id="PZR52139.1"/>
    </source>
</evidence>
<evidence type="ECO:0000256" key="1">
    <source>
        <dbReference type="SAM" id="MobiDB-lite"/>
    </source>
</evidence>
<accession>A0A2W5WKL2</accession>
<dbReference type="InterPro" id="IPR036514">
    <property type="entry name" value="SGNH_hydro_sf"/>
</dbReference>
<keyword evidence="4" id="KW-1185">Reference proteome</keyword>
<feature type="compositionally biased region" description="Basic residues" evidence="1">
    <location>
        <begin position="14"/>
        <end position="32"/>
    </location>
</feature>
<reference evidence="3 4" key="1">
    <citation type="submission" date="2018-06" db="EMBL/GenBank/DDBJ databases">
        <title>Whole genome sequencing of a novel hydrocarbon degrading bacterial strain, PW21 isolated from oil contaminated produced water sample.</title>
        <authorList>
            <person name="Nagkirti P."/>
            <person name="Shaikh A."/>
            <person name="Gowdaman V."/>
            <person name="Engineer A.E."/>
            <person name="Dagar S."/>
            <person name="Dhakephalkar P.K."/>
        </authorList>
    </citation>
    <scope>NUCLEOTIDE SEQUENCE [LARGE SCALE GENOMIC DNA]</scope>
    <source>
        <strain evidence="3 4">PW21</strain>
    </source>
</reference>
<protein>
    <recommendedName>
        <fullName evidence="2">SGNH hydrolase-type esterase domain-containing protein</fullName>
    </recommendedName>
</protein>
<dbReference type="AlphaFoldDB" id="A0A2W5WKL2"/>
<dbReference type="InterPro" id="IPR053140">
    <property type="entry name" value="GDSL_Rv0518-like"/>
</dbReference>
<feature type="compositionally biased region" description="Low complexity" evidence="1">
    <location>
        <begin position="35"/>
        <end position="45"/>
    </location>
</feature>
<dbReference type="PANTHER" id="PTHR43784">
    <property type="entry name" value="GDSL-LIKE LIPASE/ACYLHYDROLASE, PUTATIVE (AFU_ORTHOLOGUE AFUA_2G00820)-RELATED"/>
    <property type="match status" value="1"/>
</dbReference>
<sequence length="426" mass="44824">MRHPRGGQLDQRRARDRRSRRRPRGPRARRPGPRPARGAGTADARAPPRRPGPRRAVPLVRRRRGDARPPRSTRARRDTTVSALEPVLPTPAGTPFRAVDPRGPRFVALGDSISAGVGDACGPDSPHGPGWAAHLATLAGASSFTNLARNGARARHVVDEQLPHALALLPDVATLVVGGNDVLRSDFSAYDVARDLSTAVTALRDCGCSVVLARLPAIGLFELMPTSVRRVMRARVTAVNEAVDAVALAARPRTLDQVTAARSGENGRPRQGTVTVVDIAAATRGPGPTPWHSDRVHPSAHGHRSLAVQAAVTLGRAGVIDVPGVPAARPTPPGTPQAPPPGPDTFRALAALLPASPPPPAMRQRAAWLVVAGVPWCLRRGRDFVPGLLRAVVDDLRGRAEAHPLPVHLSPVDAVGAEAAPATRVA</sequence>
<evidence type="ECO:0000259" key="2">
    <source>
        <dbReference type="Pfam" id="PF13472"/>
    </source>
</evidence>
<dbReference type="PANTHER" id="PTHR43784:SF2">
    <property type="entry name" value="GDSL-LIKE LIPASE_ACYLHYDROLASE, PUTATIVE (AFU_ORTHOLOGUE AFUA_2G00820)-RELATED"/>
    <property type="match status" value="1"/>
</dbReference>
<dbReference type="CDD" id="cd01832">
    <property type="entry name" value="SGNH_hydrolase_like_1"/>
    <property type="match status" value="1"/>
</dbReference>
<feature type="region of interest" description="Disordered" evidence="1">
    <location>
        <begin position="1"/>
        <end position="99"/>
    </location>
</feature>
<dbReference type="EMBL" id="QKWH01000012">
    <property type="protein sequence ID" value="PZR52139.1"/>
    <property type="molecule type" value="Genomic_DNA"/>
</dbReference>
<organism evidence="3 4">
    <name type="scientific">Xylanimonas oleitrophica</name>
    <dbReference type="NCBI Taxonomy" id="2607479"/>
    <lineage>
        <taxon>Bacteria</taxon>
        <taxon>Bacillati</taxon>
        <taxon>Actinomycetota</taxon>
        <taxon>Actinomycetes</taxon>
        <taxon>Micrococcales</taxon>
        <taxon>Promicromonosporaceae</taxon>
        <taxon>Xylanimonas</taxon>
    </lineage>
</organism>
<dbReference type="Pfam" id="PF13472">
    <property type="entry name" value="Lipase_GDSL_2"/>
    <property type="match status" value="1"/>
</dbReference>
<gene>
    <name evidence="3" type="ORF">DNL40_13060</name>
</gene>
<evidence type="ECO:0000313" key="4">
    <source>
        <dbReference type="Proteomes" id="UP000248783"/>
    </source>
</evidence>
<dbReference type="InterPro" id="IPR013830">
    <property type="entry name" value="SGNH_hydro"/>
</dbReference>
<feature type="domain" description="SGNH hydrolase-type esterase" evidence="2">
    <location>
        <begin position="108"/>
        <end position="304"/>
    </location>
</feature>
<dbReference type="Gene3D" id="3.40.50.1110">
    <property type="entry name" value="SGNH hydrolase"/>
    <property type="match status" value="1"/>
</dbReference>